<gene>
    <name evidence="2" type="ORF">KILIM_026_00650</name>
</gene>
<evidence type="ECO:0008006" key="4">
    <source>
        <dbReference type="Google" id="ProtNLM"/>
    </source>
</evidence>
<feature type="transmembrane region" description="Helical" evidence="1">
    <location>
        <begin position="137"/>
        <end position="162"/>
    </location>
</feature>
<keyword evidence="1" id="KW-0812">Transmembrane</keyword>
<feature type="transmembrane region" description="Helical" evidence="1">
    <location>
        <begin position="7"/>
        <end position="31"/>
    </location>
</feature>
<keyword evidence="1" id="KW-0472">Membrane</keyword>
<reference evidence="2 3" key="1">
    <citation type="submission" date="2012-08" db="EMBL/GenBank/DDBJ databases">
        <title>Whole genome shotgun sequence of Kineosphaera limosa NBRC 100340.</title>
        <authorList>
            <person name="Yoshida I."/>
            <person name="Isaki S."/>
            <person name="Hosoyama A."/>
            <person name="Tsuchikane K."/>
            <person name="Katsumata H."/>
            <person name="Ando Y."/>
            <person name="Ohji S."/>
            <person name="Hamada M."/>
            <person name="Tamura T."/>
            <person name="Yamazoe A."/>
            <person name="Yamazaki S."/>
            <person name="Fujita N."/>
        </authorList>
    </citation>
    <scope>NUCLEOTIDE SEQUENCE [LARGE SCALE GENOMIC DNA]</scope>
    <source>
        <strain evidence="2 3">NBRC 100340</strain>
    </source>
</reference>
<keyword evidence="3" id="KW-1185">Reference proteome</keyword>
<dbReference type="STRING" id="1184609.KILIM_026_00650"/>
<sequence length="165" mass="17777">MSTETVWGLIGVFVGGAFPWLEAIFVIPAGIIAGLPALPVVIAGATGNILTIGLAAYAGEWFRQRWVAFRRRRSAEKGEDAQERARKAAKAEHRQQRVVRVMDRGGLPLLSFLSPFIGTQLCAVAAVAIGTRATPTFVWISAMTVLWCIVAAWATLAGFAFFTDA</sequence>
<dbReference type="AlphaFoldDB" id="K6XAH9"/>
<name>K6XAH9_9MICO</name>
<dbReference type="OrthoDB" id="6400183at2"/>
<feature type="transmembrane region" description="Helical" evidence="1">
    <location>
        <begin position="107"/>
        <end position="131"/>
    </location>
</feature>
<accession>K6XAH9</accession>
<evidence type="ECO:0000313" key="3">
    <source>
        <dbReference type="Proteomes" id="UP000008366"/>
    </source>
</evidence>
<dbReference type="RefSeq" id="WP_006592326.1">
    <property type="nucleotide sequence ID" value="NZ_BAHD01000026.1"/>
</dbReference>
<dbReference type="EMBL" id="BAHD01000026">
    <property type="protein sequence ID" value="GAB95794.1"/>
    <property type="molecule type" value="Genomic_DNA"/>
</dbReference>
<organism evidence="2 3">
    <name type="scientific">Kineosphaera limosa NBRC 100340</name>
    <dbReference type="NCBI Taxonomy" id="1184609"/>
    <lineage>
        <taxon>Bacteria</taxon>
        <taxon>Bacillati</taxon>
        <taxon>Actinomycetota</taxon>
        <taxon>Actinomycetes</taxon>
        <taxon>Micrococcales</taxon>
        <taxon>Dermatophilaceae</taxon>
        <taxon>Kineosphaera</taxon>
    </lineage>
</organism>
<evidence type="ECO:0000313" key="2">
    <source>
        <dbReference type="EMBL" id="GAB95794.1"/>
    </source>
</evidence>
<comment type="caution">
    <text evidence="2">The sequence shown here is derived from an EMBL/GenBank/DDBJ whole genome shotgun (WGS) entry which is preliminary data.</text>
</comment>
<dbReference type="Proteomes" id="UP000008366">
    <property type="component" value="Unassembled WGS sequence"/>
</dbReference>
<evidence type="ECO:0000256" key="1">
    <source>
        <dbReference type="SAM" id="Phobius"/>
    </source>
</evidence>
<proteinExistence type="predicted"/>
<feature type="transmembrane region" description="Helical" evidence="1">
    <location>
        <begin position="37"/>
        <end position="62"/>
    </location>
</feature>
<keyword evidence="1" id="KW-1133">Transmembrane helix</keyword>
<dbReference type="Pfam" id="PF06695">
    <property type="entry name" value="Sm_multidrug_ex"/>
    <property type="match status" value="1"/>
</dbReference>
<protein>
    <recommendedName>
        <fullName evidence="4">Small multi-drug export protein</fullName>
    </recommendedName>
</protein>
<dbReference type="InterPro" id="IPR009577">
    <property type="entry name" value="Sm_multidrug_ex"/>
</dbReference>
<dbReference type="eggNOG" id="COG2426">
    <property type="taxonomic scope" value="Bacteria"/>
</dbReference>